<feature type="signal peptide" evidence="1">
    <location>
        <begin position="1"/>
        <end position="25"/>
    </location>
</feature>
<dbReference type="InterPro" id="IPR013229">
    <property type="entry name" value="PEGA"/>
</dbReference>
<dbReference type="AlphaFoldDB" id="A0A2G9YR83"/>
<evidence type="ECO:0000256" key="1">
    <source>
        <dbReference type="SAM" id="SignalP"/>
    </source>
</evidence>
<accession>A0A2G9YR83</accession>
<dbReference type="Proteomes" id="UP000231567">
    <property type="component" value="Unassembled WGS sequence"/>
</dbReference>
<feature type="domain" description="PEGA" evidence="2">
    <location>
        <begin position="49"/>
        <end position="108"/>
    </location>
</feature>
<comment type="caution">
    <text evidence="3">The sequence shown here is derived from an EMBL/GenBank/DDBJ whole genome shotgun (WGS) entry which is preliminary data.</text>
</comment>
<evidence type="ECO:0000313" key="4">
    <source>
        <dbReference type="Proteomes" id="UP000231567"/>
    </source>
</evidence>
<evidence type="ECO:0000313" key="3">
    <source>
        <dbReference type="EMBL" id="PIP21749.1"/>
    </source>
</evidence>
<proteinExistence type="predicted"/>
<gene>
    <name evidence="3" type="ORF">COX39_01300</name>
</gene>
<reference evidence="3 4" key="1">
    <citation type="submission" date="2017-09" db="EMBL/GenBank/DDBJ databases">
        <title>Depth-based differentiation of microbial function through sediment-hosted aquifers and enrichment of novel symbionts in the deep terrestrial subsurface.</title>
        <authorList>
            <person name="Probst A.J."/>
            <person name="Ladd B."/>
            <person name="Jarett J.K."/>
            <person name="Geller-Mcgrath D.E."/>
            <person name="Sieber C.M."/>
            <person name="Emerson J.B."/>
            <person name="Anantharaman K."/>
            <person name="Thomas B.C."/>
            <person name="Malmstrom R."/>
            <person name="Stieglmeier M."/>
            <person name="Klingl A."/>
            <person name="Woyke T."/>
            <person name="Ryan C.M."/>
            <person name="Banfield J.F."/>
        </authorList>
    </citation>
    <scope>NUCLEOTIDE SEQUENCE [LARGE SCALE GENOMIC DNA]</scope>
    <source>
        <strain evidence="3">CG23_combo_of_CG06-09_8_20_14_all_40_13</strain>
    </source>
</reference>
<feature type="chain" id="PRO_5013789162" description="PEGA domain-containing protein" evidence="1">
    <location>
        <begin position="26"/>
        <end position="226"/>
    </location>
</feature>
<sequence>MKKFKKTIFWAIFWLMLALVFSASATATLLKAYGYKVNLQAKKIQKTAILYIQSDPKDVQIYVNDQLKSQKAPYKDEYLLPGVYSVEVKKDGYQTWQKSVWLDSGTVPDCEAVLFLDNPKTSPASDILKELFSLNNNSNLEVKNDELWLNSKFVTRFSQKIERAILYTDEEHIIFQIANEIRVIDIDGGNNLELAQGKAITNLAVSNFGRTLYFEDSGSIFQAQIR</sequence>
<keyword evidence="1" id="KW-0732">Signal</keyword>
<dbReference type="SUPFAM" id="SSF69304">
    <property type="entry name" value="Tricorn protease N-terminal domain"/>
    <property type="match status" value="1"/>
</dbReference>
<name>A0A2G9YR83_9BACT</name>
<organism evidence="3 4">
    <name type="scientific">Candidatus Nealsonbacteria bacterium CG23_combo_of_CG06-09_8_20_14_all_40_13</name>
    <dbReference type="NCBI Taxonomy" id="1974724"/>
    <lineage>
        <taxon>Bacteria</taxon>
        <taxon>Candidatus Nealsoniibacteriota</taxon>
    </lineage>
</organism>
<protein>
    <recommendedName>
        <fullName evidence="2">PEGA domain-containing protein</fullName>
    </recommendedName>
</protein>
<dbReference type="Pfam" id="PF08308">
    <property type="entry name" value="PEGA"/>
    <property type="match status" value="1"/>
</dbReference>
<dbReference type="EMBL" id="PCRM01000020">
    <property type="protein sequence ID" value="PIP21749.1"/>
    <property type="molecule type" value="Genomic_DNA"/>
</dbReference>
<evidence type="ECO:0000259" key="2">
    <source>
        <dbReference type="Pfam" id="PF08308"/>
    </source>
</evidence>